<proteinExistence type="predicted"/>
<dbReference type="Pfam" id="PF08241">
    <property type="entry name" value="Methyltransf_11"/>
    <property type="match status" value="1"/>
</dbReference>
<dbReference type="InterPro" id="IPR013216">
    <property type="entry name" value="Methyltransf_11"/>
</dbReference>
<evidence type="ECO:0000313" key="4">
    <source>
        <dbReference type="Proteomes" id="UP000604825"/>
    </source>
</evidence>
<gene>
    <name evidence="3" type="ORF">NCGR_LOCUS54962</name>
</gene>
<dbReference type="CDD" id="cd02440">
    <property type="entry name" value="AdoMet_MTases"/>
    <property type="match status" value="1"/>
</dbReference>
<dbReference type="PANTHER" id="PTHR45224">
    <property type="entry name" value="OS01G0527900 PROTEIN-RELATED"/>
    <property type="match status" value="1"/>
</dbReference>
<accession>A0A811RMG7</accession>
<dbReference type="Proteomes" id="UP000604825">
    <property type="component" value="Unassembled WGS sequence"/>
</dbReference>
<keyword evidence="4" id="KW-1185">Reference proteome</keyword>
<dbReference type="EMBL" id="CAJGYO010000016">
    <property type="protein sequence ID" value="CAD6271676.1"/>
    <property type="molecule type" value="Genomic_DNA"/>
</dbReference>
<reference evidence="3" key="1">
    <citation type="submission" date="2020-10" db="EMBL/GenBank/DDBJ databases">
        <authorList>
            <person name="Han B."/>
            <person name="Lu T."/>
            <person name="Zhao Q."/>
            <person name="Huang X."/>
            <person name="Zhao Y."/>
        </authorList>
    </citation>
    <scope>NUCLEOTIDE SEQUENCE</scope>
</reference>
<sequence>MAASAARSPPAIDRHAVRLVSRVSVALAAIATLSLLHLLRHASMYCFSASDPVALTISLGPFPRTSCDAASRRVVPPDRRLAKLRASPRWRRRAASLATSAFAPLRGLGLLAAPSRVLCLAAGAGHAVDALRASGTRDATGIDLVDFSPLVHRADPHRLPFSDGAFDLVFSDDPSAISGALFPSRLAREAERAVRRGGGIALAFDREIETAAVATLFKRSRVVDVKDVTLDGSQYCSSSMVFLGHILCCCKLLSPEDQNQRVLFIDTIVPSATYFAKHKAQPNVLSGPESLLDCLRALHDTSELLYPPGGFSDLLEPNPFANHPSGNENFHYVGAQQNDDIVVELGVEEDETINVDEDSRTDKRLNWSVPEDKRLANAWLRNSKDPIDRNDKRGDAYWADVTKEYNKDTENSRKRNRNQLKIRWDRSKKPLTDFHGCWVNTNRVWQSGMSDDQVTDKALEMWAGKNNGKAFHLLHMWKVVRGEQKWSAYLARLKKEKEKGAKANPAPLVNLELDGEKRPMGHKKAKKELNGKKKSPDALADFSGKFEKFIEASSKNREDREKMTEIQQSLTDKKIEAARLNHEAAHEQTKCKMLETYTQLLFAPTVQLSADALVERNLALESLRLALFPKQLRANKCDPGSSSFKVDD</sequence>
<organism evidence="3 4">
    <name type="scientific">Miscanthus lutarioriparius</name>
    <dbReference type="NCBI Taxonomy" id="422564"/>
    <lineage>
        <taxon>Eukaryota</taxon>
        <taxon>Viridiplantae</taxon>
        <taxon>Streptophyta</taxon>
        <taxon>Embryophyta</taxon>
        <taxon>Tracheophyta</taxon>
        <taxon>Spermatophyta</taxon>
        <taxon>Magnoliopsida</taxon>
        <taxon>Liliopsida</taxon>
        <taxon>Poales</taxon>
        <taxon>Poaceae</taxon>
        <taxon>PACMAD clade</taxon>
        <taxon>Panicoideae</taxon>
        <taxon>Andropogonodae</taxon>
        <taxon>Andropogoneae</taxon>
        <taxon>Saccharinae</taxon>
        <taxon>Miscanthus</taxon>
    </lineage>
</organism>
<dbReference type="Gene3D" id="3.40.50.150">
    <property type="entry name" value="Vaccinia Virus protein VP39"/>
    <property type="match status" value="1"/>
</dbReference>
<dbReference type="InterPro" id="IPR029063">
    <property type="entry name" value="SAM-dependent_MTases_sf"/>
</dbReference>
<protein>
    <recommendedName>
        <fullName evidence="2">Methyltransferase type 11 domain-containing protein</fullName>
    </recommendedName>
</protein>
<dbReference type="AlphaFoldDB" id="A0A811RMG7"/>
<feature type="region of interest" description="Disordered" evidence="1">
    <location>
        <begin position="517"/>
        <end position="538"/>
    </location>
</feature>
<dbReference type="SUPFAM" id="SSF53335">
    <property type="entry name" value="S-adenosyl-L-methionine-dependent methyltransferases"/>
    <property type="match status" value="1"/>
</dbReference>
<comment type="caution">
    <text evidence="3">The sequence shown here is derived from an EMBL/GenBank/DDBJ whole genome shotgun (WGS) entry which is preliminary data.</text>
</comment>
<dbReference type="GO" id="GO:0008757">
    <property type="term" value="F:S-adenosylmethionine-dependent methyltransferase activity"/>
    <property type="evidence" value="ECO:0007669"/>
    <property type="project" value="InterPro"/>
</dbReference>
<evidence type="ECO:0000313" key="3">
    <source>
        <dbReference type="EMBL" id="CAD6271676.1"/>
    </source>
</evidence>
<dbReference type="PANTHER" id="PTHR45224:SF5">
    <property type="entry name" value="OS02G0311800 PROTEIN"/>
    <property type="match status" value="1"/>
</dbReference>
<dbReference type="OrthoDB" id="687262at2759"/>
<feature type="compositionally biased region" description="Basic and acidic residues" evidence="1">
    <location>
        <begin position="527"/>
        <end position="536"/>
    </location>
</feature>
<feature type="domain" description="Methyltransferase type 11" evidence="2">
    <location>
        <begin position="119"/>
        <end position="200"/>
    </location>
</feature>
<name>A0A811RMG7_9POAL</name>
<evidence type="ECO:0000259" key="2">
    <source>
        <dbReference type="Pfam" id="PF08241"/>
    </source>
</evidence>
<evidence type="ECO:0000256" key="1">
    <source>
        <dbReference type="SAM" id="MobiDB-lite"/>
    </source>
</evidence>